<proteinExistence type="predicted"/>
<dbReference type="Proteomes" id="UP000046090">
    <property type="component" value="Unassembled WGS sequence"/>
</dbReference>
<name>A0A0K2YAM6_HELHE</name>
<feature type="compositionally biased region" description="Basic and acidic residues" evidence="1">
    <location>
        <begin position="78"/>
        <end position="89"/>
    </location>
</feature>
<feature type="region of interest" description="Disordered" evidence="1">
    <location>
        <begin position="46"/>
        <end position="89"/>
    </location>
</feature>
<dbReference type="AlphaFoldDB" id="A0A0K2YAM6"/>
<gene>
    <name evidence="2" type="ORF">HHE01_17360</name>
</gene>
<evidence type="ECO:0000313" key="2">
    <source>
        <dbReference type="EMBL" id="CRI34050.1"/>
    </source>
</evidence>
<sequence>MYGKQINGHAVVIEEALEGQDKLRFFDMWKLKGGLNEQVLLAHSQRPNTTSSLNLEGHMPSSDANSTKPPLKKQAKPKPTDPNDPMERE</sequence>
<reference evidence="3" key="1">
    <citation type="submission" date="2014-12" db="EMBL/GenBank/DDBJ databases">
        <authorList>
            <person name="Smet A."/>
        </authorList>
    </citation>
    <scope>NUCLEOTIDE SEQUENCE [LARGE SCALE GENOMIC DNA]</scope>
</reference>
<organism evidence="2 3">
    <name type="scientific">Helicobacter heilmannii</name>
    <dbReference type="NCBI Taxonomy" id="35817"/>
    <lineage>
        <taxon>Bacteria</taxon>
        <taxon>Pseudomonadati</taxon>
        <taxon>Campylobacterota</taxon>
        <taxon>Epsilonproteobacteria</taxon>
        <taxon>Campylobacterales</taxon>
        <taxon>Helicobacteraceae</taxon>
        <taxon>Helicobacter</taxon>
    </lineage>
</organism>
<protein>
    <submittedName>
        <fullName evidence="2">Uncharacterized protein</fullName>
    </submittedName>
</protein>
<evidence type="ECO:0000256" key="1">
    <source>
        <dbReference type="SAM" id="MobiDB-lite"/>
    </source>
</evidence>
<dbReference type="EMBL" id="CDMK01000001">
    <property type="protein sequence ID" value="CRI34050.1"/>
    <property type="molecule type" value="Genomic_DNA"/>
</dbReference>
<accession>A0A0K2YAM6</accession>
<keyword evidence="3" id="KW-1185">Reference proteome</keyword>
<evidence type="ECO:0000313" key="3">
    <source>
        <dbReference type="Proteomes" id="UP000046090"/>
    </source>
</evidence>